<proteinExistence type="predicted"/>
<name>C6LAY0_9FIRM</name>
<protein>
    <submittedName>
        <fullName evidence="1">Uncharacterized protein</fullName>
    </submittedName>
</protein>
<accession>C6LAY0</accession>
<sequence>MKQLHFSQSHAKSCSCFRSNEKHLESASLLLGRGSRRLQIRKKSFLKTSFLKDFFLI</sequence>
<gene>
    <name evidence="1" type="ORF">BRYFOR_05775</name>
</gene>
<reference evidence="1" key="1">
    <citation type="submission" date="2009-07" db="EMBL/GenBank/DDBJ databases">
        <authorList>
            <person name="Weinstock G."/>
            <person name="Sodergren E."/>
            <person name="Clifton S."/>
            <person name="Fulton L."/>
            <person name="Fulton B."/>
            <person name="Courtney L."/>
            <person name="Fronick C."/>
            <person name="Harrison M."/>
            <person name="Strong C."/>
            <person name="Farmer C."/>
            <person name="Delahaunty K."/>
            <person name="Markovic C."/>
            <person name="Hall O."/>
            <person name="Minx P."/>
            <person name="Tomlinson C."/>
            <person name="Mitreva M."/>
            <person name="Nelson J."/>
            <person name="Hou S."/>
            <person name="Wollam A."/>
            <person name="Pepin K.H."/>
            <person name="Johnson M."/>
            <person name="Bhonagiri V."/>
            <person name="Nash W.E."/>
            <person name="Warren W."/>
            <person name="Chinwalla A."/>
            <person name="Mardis E.R."/>
            <person name="Wilson R.K."/>
        </authorList>
    </citation>
    <scope>NUCLEOTIDE SEQUENCE [LARGE SCALE GENOMIC DNA]</scope>
    <source>
        <strain evidence="1">DSM 14469</strain>
    </source>
</reference>
<evidence type="ECO:0000313" key="2">
    <source>
        <dbReference type="Proteomes" id="UP000005561"/>
    </source>
</evidence>
<organism evidence="1 2">
    <name type="scientific">Marvinbryantia formatexigens DSM 14469</name>
    <dbReference type="NCBI Taxonomy" id="478749"/>
    <lineage>
        <taxon>Bacteria</taxon>
        <taxon>Bacillati</taxon>
        <taxon>Bacillota</taxon>
        <taxon>Clostridia</taxon>
        <taxon>Lachnospirales</taxon>
        <taxon>Lachnospiraceae</taxon>
        <taxon>Marvinbryantia</taxon>
    </lineage>
</organism>
<evidence type="ECO:0000313" key="1">
    <source>
        <dbReference type="EMBL" id="EET62111.1"/>
    </source>
</evidence>
<comment type="caution">
    <text evidence="1">The sequence shown here is derived from an EMBL/GenBank/DDBJ whole genome shotgun (WGS) entry which is preliminary data.</text>
</comment>
<dbReference type="Proteomes" id="UP000005561">
    <property type="component" value="Unassembled WGS sequence"/>
</dbReference>
<keyword evidence="2" id="KW-1185">Reference proteome</keyword>
<dbReference type="EMBL" id="ACCL02000003">
    <property type="protein sequence ID" value="EET62111.1"/>
    <property type="molecule type" value="Genomic_DNA"/>
</dbReference>
<dbReference type="AlphaFoldDB" id="C6LAY0"/>